<keyword evidence="3" id="KW-0966">Cell projection</keyword>
<dbReference type="CDD" id="cd17470">
    <property type="entry name" value="T3SS_Flik_C"/>
    <property type="match status" value="1"/>
</dbReference>
<organism evidence="3 4">
    <name type="scientific">Oceanobacillus bengalensis</name>
    <dbReference type="NCBI Taxonomy" id="1435466"/>
    <lineage>
        <taxon>Bacteria</taxon>
        <taxon>Bacillati</taxon>
        <taxon>Bacillota</taxon>
        <taxon>Bacilli</taxon>
        <taxon>Bacillales</taxon>
        <taxon>Bacillaceae</taxon>
        <taxon>Oceanobacillus</taxon>
    </lineage>
</organism>
<comment type="caution">
    <text evidence="3">The sequence shown here is derived from an EMBL/GenBank/DDBJ whole genome shotgun (WGS) entry which is preliminary data.</text>
</comment>
<reference evidence="3 4" key="1">
    <citation type="journal article" date="2015" name="Antonie Van Leeuwenhoek">
        <title>Oceanobacillus bengalensis sp. nov., a bacterium isolated from seawater of the Bay of Bengal.</title>
        <authorList>
            <person name="Yongchang O."/>
            <person name="Xiang W."/>
            <person name="Wang G."/>
        </authorList>
    </citation>
    <scope>NUCLEOTIDE SEQUENCE [LARGE SCALE GENOMIC DNA]</scope>
    <source>
        <strain evidence="3 4">MCCC 1K00260</strain>
    </source>
</reference>
<dbReference type="EMBL" id="RBZO01000005">
    <property type="protein sequence ID" value="RKQ17369.1"/>
    <property type="molecule type" value="Genomic_DNA"/>
</dbReference>
<keyword evidence="3" id="KW-0282">Flagellum</keyword>
<proteinExistence type="predicted"/>
<evidence type="ECO:0000256" key="1">
    <source>
        <dbReference type="SAM" id="MobiDB-lite"/>
    </source>
</evidence>
<accession>A0A494Z4G9</accession>
<name>A0A494Z4G9_9BACI</name>
<sequence length="760" mass="86403">MNAVGTLIPRLQFTNSKTDSWNNGSNLSDSLSFKKTLFDKEYTVLAGLQDEHNRSQDGTSNVQSPEEAIHLLVEKLINDMELMNDTNEQDNLIAKFSTLENLDDEVLVAMQKLTMLITSNANEMHNGLDNVEDKGNRVQELFSHMIIEDDTRSIIPYLVQILNQLDTTGALAGVNENQNPVIETVVKSNTVVEMNQTFPTLNRRQYTLLNNGEISIPGETIIPDESMTNLFQQNPSSNQIEQRFYTDDMTQLPTNVVSNVERINTILTKVENVVSNINQEEDILKAAPEILALLKQWTNVAKSTEADSQSMKHTDPIENTEIKSLPVWKEIVQAYEKREKIASKNLYHMDASVTTKDVVRWLDNAINFDSQRSNLGSNVKELGIASASNVQQEKINIDLSNQLSYVQSEAEEILSHIKTEQDIKNAAPKLLQLLDRWNGFVGNSDEETFPIKTPETWLRVDSKEQSVWKEFVHAIKQQEQAIGSQQNVSNDVRISNIVAVITKEMDTQNKVNISNNITRFNEIFRQVEEVISQIKIEENIKSVSPKLEELLNKWTDVAENSETDHPFELKKWIEKSIENQLKINTVSTTNPSSGNIHPISQLEQYAIHINQSNSTLAVDQEFMERFEGIVKNSQFLTKPFAMNQLSIRLNPTNLGDMVVRFTQMNGEMAVKIIVTTQAAKEMLEGNIGQLKHMFAPQQVVIEKQDGNIVFNQETQKNNQDQQSQKHDNEEQSDQSDGQSRQSTESEFRSYFQELLVNEKV</sequence>
<keyword evidence="3" id="KW-0969">Cilium</keyword>
<keyword evidence="4" id="KW-1185">Reference proteome</keyword>
<dbReference type="InterPro" id="IPR038610">
    <property type="entry name" value="FliK-like_C_sf"/>
</dbReference>
<protein>
    <submittedName>
        <fullName evidence="3">Flagellar hook-length control protein FliK</fullName>
    </submittedName>
</protein>
<evidence type="ECO:0000313" key="4">
    <source>
        <dbReference type="Proteomes" id="UP000281813"/>
    </source>
</evidence>
<dbReference type="Proteomes" id="UP000281813">
    <property type="component" value="Unassembled WGS sequence"/>
</dbReference>
<dbReference type="OrthoDB" id="2968951at2"/>
<dbReference type="InterPro" id="IPR021136">
    <property type="entry name" value="Flagellar_hook_control-like_C"/>
</dbReference>
<dbReference type="RefSeq" id="WP_121129228.1">
    <property type="nucleotide sequence ID" value="NZ_JBHUFK010000024.1"/>
</dbReference>
<feature type="region of interest" description="Disordered" evidence="1">
    <location>
        <begin position="715"/>
        <end position="747"/>
    </location>
</feature>
<evidence type="ECO:0000259" key="2">
    <source>
        <dbReference type="Pfam" id="PF02120"/>
    </source>
</evidence>
<feature type="domain" description="Flagellar hook-length control protein-like C-terminal" evidence="2">
    <location>
        <begin position="642"/>
        <end position="703"/>
    </location>
</feature>
<dbReference type="AlphaFoldDB" id="A0A494Z4G9"/>
<dbReference type="Gene3D" id="3.30.750.140">
    <property type="match status" value="1"/>
</dbReference>
<evidence type="ECO:0000313" key="3">
    <source>
        <dbReference type="EMBL" id="RKQ17369.1"/>
    </source>
</evidence>
<gene>
    <name evidence="3" type="ORF">D8M05_04890</name>
</gene>
<dbReference type="Pfam" id="PF02120">
    <property type="entry name" value="Flg_hook"/>
    <property type="match status" value="1"/>
</dbReference>